<dbReference type="AlphaFoldDB" id="A0A1Z5R1Z8"/>
<gene>
    <name evidence="2" type="ORF">SORBI_3009G104300</name>
</gene>
<protein>
    <submittedName>
        <fullName evidence="2">Uncharacterized protein</fullName>
    </submittedName>
</protein>
<dbReference type="InParanoid" id="A0A1Z5R1Z8"/>
<feature type="region of interest" description="Disordered" evidence="1">
    <location>
        <begin position="27"/>
        <end position="101"/>
    </location>
</feature>
<dbReference type="Gramene" id="OQU77804">
    <property type="protein sequence ID" value="OQU77804"/>
    <property type="gene ID" value="SORBI_3009G104300"/>
</dbReference>
<name>A0A1Z5R1Z8_SORBI</name>
<keyword evidence="3" id="KW-1185">Reference proteome</keyword>
<dbReference type="EMBL" id="CM000768">
    <property type="protein sequence ID" value="OQU77804.1"/>
    <property type="molecule type" value="Genomic_DNA"/>
</dbReference>
<dbReference type="ExpressionAtlas" id="A0A1Z5R1Z8">
    <property type="expression patterns" value="baseline and differential"/>
</dbReference>
<reference evidence="2 3" key="1">
    <citation type="journal article" date="2009" name="Nature">
        <title>The Sorghum bicolor genome and the diversification of grasses.</title>
        <authorList>
            <person name="Paterson A.H."/>
            <person name="Bowers J.E."/>
            <person name="Bruggmann R."/>
            <person name="Dubchak I."/>
            <person name="Grimwood J."/>
            <person name="Gundlach H."/>
            <person name="Haberer G."/>
            <person name="Hellsten U."/>
            <person name="Mitros T."/>
            <person name="Poliakov A."/>
            <person name="Schmutz J."/>
            <person name="Spannagl M."/>
            <person name="Tang H."/>
            <person name="Wang X."/>
            <person name="Wicker T."/>
            <person name="Bharti A.K."/>
            <person name="Chapman J."/>
            <person name="Feltus F.A."/>
            <person name="Gowik U."/>
            <person name="Grigoriev I.V."/>
            <person name="Lyons E."/>
            <person name="Maher C.A."/>
            <person name="Martis M."/>
            <person name="Narechania A."/>
            <person name="Otillar R.P."/>
            <person name="Penning B.W."/>
            <person name="Salamov A.A."/>
            <person name="Wang Y."/>
            <person name="Zhang L."/>
            <person name="Carpita N.C."/>
            <person name="Freeling M."/>
            <person name="Gingle A.R."/>
            <person name="Hash C.T."/>
            <person name="Keller B."/>
            <person name="Klein P."/>
            <person name="Kresovich S."/>
            <person name="McCann M.C."/>
            <person name="Ming R."/>
            <person name="Peterson D.G."/>
            <person name="Mehboob-ur-Rahman"/>
            <person name="Ware D."/>
            <person name="Westhoff P."/>
            <person name="Mayer K.F."/>
            <person name="Messing J."/>
            <person name="Rokhsar D.S."/>
        </authorList>
    </citation>
    <scope>NUCLEOTIDE SEQUENCE [LARGE SCALE GENOMIC DNA]</scope>
    <source>
        <strain evidence="3">cv. BTx623</strain>
    </source>
</reference>
<dbReference type="Proteomes" id="UP000000768">
    <property type="component" value="Chromosome 9"/>
</dbReference>
<reference evidence="3" key="2">
    <citation type="journal article" date="2018" name="Plant J.">
        <title>The Sorghum bicolor reference genome: improved assembly, gene annotations, a transcriptome atlas, and signatures of genome organization.</title>
        <authorList>
            <person name="McCormick R.F."/>
            <person name="Truong S.K."/>
            <person name="Sreedasyam A."/>
            <person name="Jenkins J."/>
            <person name="Shu S."/>
            <person name="Sims D."/>
            <person name="Kennedy M."/>
            <person name="Amirebrahimi M."/>
            <person name="Weers B.D."/>
            <person name="McKinley B."/>
            <person name="Mattison A."/>
            <person name="Morishige D.T."/>
            <person name="Grimwood J."/>
            <person name="Schmutz J."/>
            <person name="Mullet J.E."/>
        </authorList>
    </citation>
    <scope>NUCLEOTIDE SEQUENCE [LARGE SCALE GENOMIC DNA]</scope>
    <source>
        <strain evidence="3">cv. BTx623</strain>
    </source>
</reference>
<evidence type="ECO:0000313" key="3">
    <source>
        <dbReference type="Proteomes" id="UP000000768"/>
    </source>
</evidence>
<accession>A0A1Z5R1Z8</accession>
<organism evidence="2 3">
    <name type="scientific">Sorghum bicolor</name>
    <name type="common">Sorghum</name>
    <name type="synonym">Sorghum vulgare</name>
    <dbReference type="NCBI Taxonomy" id="4558"/>
    <lineage>
        <taxon>Eukaryota</taxon>
        <taxon>Viridiplantae</taxon>
        <taxon>Streptophyta</taxon>
        <taxon>Embryophyta</taxon>
        <taxon>Tracheophyta</taxon>
        <taxon>Spermatophyta</taxon>
        <taxon>Magnoliopsida</taxon>
        <taxon>Liliopsida</taxon>
        <taxon>Poales</taxon>
        <taxon>Poaceae</taxon>
        <taxon>PACMAD clade</taxon>
        <taxon>Panicoideae</taxon>
        <taxon>Andropogonodae</taxon>
        <taxon>Andropogoneae</taxon>
        <taxon>Sorghinae</taxon>
        <taxon>Sorghum</taxon>
    </lineage>
</organism>
<proteinExistence type="predicted"/>
<sequence length="134" mass="14458">MPLRWWPRQQGPFPSSGRGMAIARAVLLDDNSDRDPSPLHQQQQRPISTSPACSCRDGSPVAASSGPFPCSSGTAPTRLRSLVDPGTVRDPARRVRQAPHISYNDGGTLPCRCRTRSMAAGAGCWQSLGTTRHH</sequence>
<feature type="compositionally biased region" description="Polar residues" evidence="1">
    <location>
        <begin position="39"/>
        <end position="52"/>
    </location>
</feature>
<evidence type="ECO:0000256" key="1">
    <source>
        <dbReference type="SAM" id="MobiDB-lite"/>
    </source>
</evidence>
<evidence type="ECO:0000313" key="2">
    <source>
        <dbReference type="EMBL" id="OQU77804.1"/>
    </source>
</evidence>